<dbReference type="AlphaFoldDB" id="A0A2V3DQM3"/>
<gene>
    <name evidence="1" type="ORF">CVS29_12520</name>
</gene>
<keyword evidence="2" id="KW-1185">Reference proteome</keyword>
<sequence>MAEPPALHFGHAGQQSFETSQARFYSEFMSQRADIPAVTAAADFERWPLLLPGPPKRFAQRIGAVLSLG</sequence>
<reference evidence="1 2" key="1">
    <citation type="submission" date="2018-05" db="EMBL/GenBank/DDBJ databases">
        <title>Genetic diversity of glacier-inhabiting Cryobacterium bacteria in China and description of Cryobacterium mengkeensis sp. nov. and Arthrobacter glacialis sp. nov.</title>
        <authorList>
            <person name="Liu Q."/>
            <person name="Xin Y.-H."/>
        </authorList>
    </citation>
    <scope>NUCLEOTIDE SEQUENCE [LARGE SCALE GENOMIC DNA]</scope>
    <source>
        <strain evidence="1 2">GP3</strain>
    </source>
</reference>
<organism evidence="1 2">
    <name type="scientific">Arthrobacter psychrochitiniphilus</name>
    <dbReference type="NCBI Taxonomy" id="291045"/>
    <lineage>
        <taxon>Bacteria</taxon>
        <taxon>Bacillati</taxon>
        <taxon>Actinomycetota</taxon>
        <taxon>Actinomycetes</taxon>
        <taxon>Micrococcales</taxon>
        <taxon>Micrococcaceae</taxon>
        <taxon>Arthrobacter</taxon>
    </lineage>
</organism>
<dbReference type="Proteomes" id="UP000246303">
    <property type="component" value="Unassembled WGS sequence"/>
</dbReference>
<name>A0A2V3DQM3_9MICC</name>
<evidence type="ECO:0000313" key="2">
    <source>
        <dbReference type="Proteomes" id="UP000246303"/>
    </source>
</evidence>
<protein>
    <submittedName>
        <fullName evidence="1">Uncharacterized protein</fullName>
    </submittedName>
</protein>
<evidence type="ECO:0000313" key="1">
    <source>
        <dbReference type="EMBL" id="PXA65001.1"/>
    </source>
</evidence>
<accession>A0A2V3DQM3</accession>
<proteinExistence type="predicted"/>
<comment type="caution">
    <text evidence="1">The sequence shown here is derived from an EMBL/GenBank/DDBJ whole genome shotgun (WGS) entry which is preliminary data.</text>
</comment>
<dbReference type="EMBL" id="QHLZ01000007">
    <property type="protein sequence ID" value="PXA65001.1"/>
    <property type="molecule type" value="Genomic_DNA"/>
</dbReference>